<reference evidence="2" key="1">
    <citation type="journal article" date="2017" name="Nat. Commun.">
        <title>The asparagus genome sheds light on the origin and evolution of a young Y chromosome.</title>
        <authorList>
            <person name="Harkess A."/>
            <person name="Zhou J."/>
            <person name="Xu C."/>
            <person name="Bowers J.E."/>
            <person name="Van der Hulst R."/>
            <person name="Ayyampalayam S."/>
            <person name="Mercati F."/>
            <person name="Riccardi P."/>
            <person name="McKain M.R."/>
            <person name="Kakrana A."/>
            <person name="Tang H."/>
            <person name="Ray J."/>
            <person name="Groenendijk J."/>
            <person name="Arikit S."/>
            <person name="Mathioni S.M."/>
            <person name="Nakano M."/>
            <person name="Shan H."/>
            <person name="Telgmann-Rauber A."/>
            <person name="Kanno A."/>
            <person name="Yue Z."/>
            <person name="Chen H."/>
            <person name="Li W."/>
            <person name="Chen Y."/>
            <person name="Xu X."/>
            <person name="Zhang Y."/>
            <person name="Luo S."/>
            <person name="Chen H."/>
            <person name="Gao J."/>
            <person name="Mao Z."/>
            <person name="Pires J.C."/>
            <person name="Luo M."/>
            <person name="Kudrna D."/>
            <person name="Wing R.A."/>
            <person name="Meyers B.C."/>
            <person name="Yi K."/>
            <person name="Kong H."/>
            <person name="Lavrijsen P."/>
            <person name="Sunseri F."/>
            <person name="Falavigna A."/>
            <person name="Ye Y."/>
            <person name="Leebens-Mack J.H."/>
            <person name="Chen G."/>
        </authorList>
    </citation>
    <scope>NUCLEOTIDE SEQUENCE [LARGE SCALE GENOMIC DNA]</scope>
    <source>
        <strain evidence="2">cv. DH0086</strain>
    </source>
</reference>
<keyword evidence="2" id="KW-1185">Reference proteome</keyword>
<dbReference type="Proteomes" id="UP000243459">
    <property type="component" value="Chromosome 1"/>
</dbReference>
<sequence>MGRTERNRKRGKRRGAPNRGFNADVAWLIGGGWWPEEDLGEEGVKRRSLSGDEEGLEADKMRSGVLLALPAKKSLRRSIRRGEESAAAAAMKAQRKMRGSIRTEEVRWALEVRWVAEIHLATLR</sequence>
<dbReference type="AlphaFoldDB" id="A0A5P1FTF0"/>
<proteinExistence type="predicted"/>
<evidence type="ECO:0000313" key="1">
    <source>
        <dbReference type="EMBL" id="ONK80289.1"/>
    </source>
</evidence>
<accession>A0A5P1FTF0</accession>
<dbReference type="Gramene" id="ONK80289">
    <property type="protein sequence ID" value="ONK80289"/>
    <property type="gene ID" value="A4U43_C01F15980"/>
</dbReference>
<evidence type="ECO:0000313" key="2">
    <source>
        <dbReference type="Proteomes" id="UP000243459"/>
    </source>
</evidence>
<dbReference type="EMBL" id="CM007381">
    <property type="protein sequence ID" value="ONK80289.1"/>
    <property type="molecule type" value="Genomic_DNA"/>
</dbReference>
<organism evidence="1 2">
    <name type="scientific">Asparagus officinalis</name>
    <name type="common">Garden asparagus</name>
    <dbReference type="NCBI Taxonomy" id="4686"/>
    <lineage>
        <taxon>Eukaryota</taxon>
        <taxon>Viridiplantae</taxon>
        <taxon>Streptophyta</taxon>
        <taxon>Embryophyta</taxon>
        <taxon>Tracheophyta</taxon>
        <taxon>Spermatophyta</taxon>
        <taxon>Magnoliopsida</taxon>
        <taxon>Liliopsida</taxon>
        <taxon>Asparagales</taxon>
        <taxon>Asparagaceae</taxon>
        <taxon>Asparagoideae</taxon>
        <taxon>Asparagus</taxon>
    </lineage>
</organism>
<protein>
    <submittedName>
        <fullName evidence="1">Uncharacterized protein</fullName>
    </submittedName>
</protein>
<gene>
    <name evidence="1" type="ORF">A4U43_C01F15980</name>
</gene>
<name>A0A5P1FTF0_ASPOF</name>